<proteinExistence type="predicted"/>
<reference evidence="1" key="1">
    <citation type="submission" date="2018-02" db="EMBL/GenBank/DDBJ databases">
        <title>Rhizophora mucronata_Transcriptome.</title>
        <authorList>
            <person name="Meera S.P."/>
            <person name="Sreeshan A."/>
            <person name="Augustine A."/>
        </authorList>
    </citation>
    <scope>NUCLEOTIDE SEQUENCE</scope>
    <source>
        <tissue evidence="1">Leaf</tissue>
    </source>
</reference>
<evidence type="ECO:0000313" key="1">
    <source>
        <dbReference type="EMBL" id="MBX49497.1"/>
    </source>
</evidence>
<protein>
    <submittedName>
        <fullName evidence="1">Uncharacterized protein</fullName>
    </submittedName>
</protein>
<sequence>MFRNIWQKYRRPQKLSSPLRKIKTCLRNRRPVVKIETNKN</sequence>
<dbReference type="AlphaFoldDB" id="A0A2P2P443"/>
<dbReference type="EMBL" id="GGEC01069013">
    <property type="protein sequence ID" value="MBX49497.1"/>
    <property type="molecule type" value="Transcribed_RNA"/>
</dbReference>
<accession>A0A2P2P443</accession>
<organism evidence="1">
    <name type="scientific">Rhizophora mucronata</name>
    <name type="common">Asiatic mangrove</name>
    <dbReference type="NCBI Taxonomy" id="61149"/>
    <lineage>
        <taxon>Eukaryota</taxon>
        <taxon>Viridiplantae</taxon>
        <taxon>Streptophyta</taxon>
        <taxon>Embryophyta</taxon>
        <taxon>Tracheophyta</taxon>
        <taxon>Spermatophyta</taxon>
        <taxon>Magnoliopsida</taxon>
        <taxon>eudicotyledons</taxon>
        <taxon>Gunneridae</taxon>
        <taxon>Pentapetalae</taxon>
        <taxon>rosids</taxon>
        <taxon>fabids</taxon>
        <taxon>Malpighiales</taxon>
        <taxon>Rhizophoraceae</taxon>
        <taxon>Rhizophora</taxon>
    </lineage>
</organism>
<name>A0A2P2P443_RHIMU</name>